<comment type="cofactor">
    <cofactor evidence="1 11">
        <name>FAD</name>
        <dbReference type="ChEBI" id="CHEBI:57692"/>
    </cofactor>
</comment>
<comment type="function">
    <text evidence="2 11">NAD-binding protein involved in the addition of a carboxymethylaminomethyl (cmnm) group at the wobble position (U34) of certain tRNAs, forming tRNA-cmnm(5)s(2)U34.</text>
</comment>
<dbReference type="InterPro" id="IPR026904">
    <property type="entry name" value="MnmG_C"/>
</dbReference>
<keyword evidence="8 11" id="KW-0520">NAD</keyword>
<comment type="similarity">
    <text evidence="3 11">Belongs to the MnmG family.</text>
</comment>
<dbReference type="SMART" id="SM01228">
    <property type="entry name" value="GIDA_assoc_3"/>
    <property type="match status" value="1"/>
</dbReference>
<dbReference type="PANTHER" id="PTHR11806">
    <property type="entry name" value="GLUCOSE INHIBITED DIVISION PROTEIN A"/>
    <property type="match status" value="1"/>
</dbReference>
<dbReference type="PRINTS" id="PR00368">
    <property type="entry name" value="FADPNR"/>
</dbReference>
<dbReference type="Proteomes" id="UP000320390">
    <property type="component" value="Chromosome"/>
</dbReference>
<evidence type="ECO:0000256" key="3">
    <source>
        <dbReference type="ARBA" id="ARBA00007653"/>
    </source>
</evidence>
<evidence type="ECO:0000256" key="12">
    <source>
        <dbReference type="SAM" id="MobiDB-lite"/>
    </source>
</evidence>
<dbReference type="Pfam" id="PF21680">
    <property type="entry name" value="GIDA_C_1st"/>
    <property type="match status" value="1"/>
</dbReference>
<dbReference type="InterPro" id="IPR002218">
    <property type="entry name" value="MnmG-rel"/>
</dbReference>
<sequence length="646" mass="70209">MPETPRSYMTEASSESRSERRQRHPHGPPDLRGPRDFDVVVVGGGHAGVEAALAAARLGSSVALVSFDRAKVGEMSCNPAIGGLGKGQIVREIDALGGAMGRVADATGIQFRMLNTAKGAAVRAPRCQSDRHRYREVATETVLGHGGIDLIEGAAVGLLFGEPAASGGKPSVVGVRLESGRELRAPSTIMTTGTFLRAVMHTGEAKSQGGRVGERSAEGLSGDVETLGLRLGRLKTGTPPRLDARTVDFGVMEEQPGDAVPKPFSYLTDAARFPFLPQVPCHITYTSPATHDIIRDNVHRAPMYMGAIQGVGPRYCPSVEDKIMRFPDRDRHQVFVEPEGLDTDVLYVNGVSTSLPAEIQERFIHTIPGLESAKFLRHGYAVEYDFVQPSQLSDTLAVQDVPGLFLAGQINGTSGYEEAAGQGLIAGANAALWVQDRAPFVLKRHEAYLGVMVDDLVITNPKEPYRMFSSRAEYRLLLRQDNADRRLVPLAVEAGLVERSRFDAIVAKEGAIARARQTLSKLRNADNKPLAEVLRRPEETFASVTAGLDASSGLRNLGEEIEEAVEIDVKYEGYIDRQQLQIDRLARQESEEIPRDLDYAAMQGLATEAREKLMDLRPRTLGAASRIEGVRPNDVALIGIQLQKLR</sequence>
<dbReference type="PANTHER" id="PTHR11806:SF0">
    <property type="entry name" value="PROTEIN MTO1 HOMOLOG, MITOCHONDRIAL"/>
    <property type="match status" value="1"/>
</dbReference>
<evidence type="ECO:0000313" key="14">
    <source>
        <dbReference type="EMBL" id="QDV06682.1"/>
    </source>
</evidence>
<dbReference type="InterPro" id="IPR049312">
    <property type="entry name" value="GIDA_C_N"/>
</dbReference>
<dbReference type="PROSITE" id="PS01281">
    <property type="entry name" value="GIDA_2"/>
    <property type="match status" value="1"/>
</dbReference>
<keyword evidence="5 11" id="KW-0285">Flavoprotein</keyword>
<dbReference type="RefSeq" id="WP_419191242.1">
    <property type="nucleotide sequence ID" value="NZ_CP036434.1"/>
</dbReference>
<comment type="caution">
    <text evidence="11">Lacks conserved residue(s) required for the propagation of feature annotation.</text>
</comment>
<comment type="subunit">
    <text evidence="9 11">Homodimer. Heterotetramer of two MnmE and two MnmG subunits.</text>
</comment>
<evidence type="ECO:0000259" key="13">
    <source>
        <dbReference type="SMART" id="SM01228"/>
    </source>
</evidence>
<organism evidence="14 15">
    <name type="scientific">Saltatorellus ferox</name>
    <dbReference type="NCBI Taxonomy" id="2528018"/>
    <lineage>
        <taxon>Bacteria</taxon>
        <taxon>Pseudomonadati</taxon>
        <taxon>Planctomycetota</taxon>
        <taxon>Planctomycetia</taxon>
        <taxon>Planctomycetia incertae sedis</taxon>
        <taxon>Saltatorellus</taxon>
    </lineage>
</organism>
<keyword evidence="7 11" id="KW-0274">FAD</keyword>
<dbReference type="SUPFAM" id="SSF51905">
    <property type="entry name" value="FAD/NAD(P)-binding domain"/>
    <property type="match status" value="1"/>
</dbReference>
<dbReference type="GO" id="GO:0050660">
    <property type="term" value="F:flavin adenine dinucleotide binding"/>
    <property type="evidence" value="ECO:0007669"/>
    <property type="project" value="UniProtKB-UniRule"/>
</dbReference>
<dbReference type="GO" id="GO:0002098">
    <property type="term" value="P:tRNA wobble uridine modification"/>
    <property type="evidence" value="ECO:0007669"/>
    <property type="project" value="InterPro"/>
</dbReference>
<evidence type="ECO:0000256" key="4">
    <source>
        <dbReference type="ARBA" id="ARBA00020461"/>
    </source>
</evidence>
<evidence type="ECO:0000256" key="5">
    <source>
        <dbReference type="ARBA" id="ARBA00022630"/>
    </source>
</evidence>
<protein>
    <recommendedName>
        <fullName evidence="4 11">tRNA uridine 5-carboxymethylaminomethyl modification enzyme MnmG</fullName>
    </recommendedName>
    <alternativeName>
        <fullName evidence="10 11">Glucose-inhibited division protein A</fullName>
    </alternativeName>
</protein>
<dbReference type="Gene3D" id="1.10.10.1800">
    <property type="entry name" value="tRNA uridine 5-carboxymethylaminomethyl modification enzyme MnmG/GidA"/>
    <property type="match status" value="1"/>
</dbReference>
<dbReference type="EMBL" id="CP036434">
    <property type="protein sequence ID" value="QDV06682.1"/>
    <property type="molecule type" value="Genomic_DNA"/>
</dbReference>
<dbReference type="Pfam" id="PF01134">
    <property type="entry name" value="GIDA"/>
    <property type="match status" value="1"/>
</dbReference>
<dbReference type="NCBIfam" id="TIGR00136">
    <property type="entry name" value="mnmG_gidA"/>
    <property type="match status" value="1"/>
</dbReference>
<evidence type="ECO:0000256" key="11">
    <source>
        <dbReference type="HAMAP-Rule" id="MF_00129"/>
    </source>
</evidence>
<feature type="binding site" evidence="11">
    <location>
        <begin position="312"/>
        <end position="326"/>
    </location>
    <ligand>
        <name>NAD(+)</name>
        <dbReference type="ChEBI" id="CHEBI:57540"/>
    </ligand>
</feature>
<dbReference type="InterPro" id="IPR047001">
    <property type="entry name" value="MnmG_C_subdom"/>
</dbReference>
<feature type="binding site" evidence="11">
    <location>
        <begin position="43"/>
        <end position="48"/>
    </location>
    <ligand>
        <name>FAD</name>
        <dbReference type="ChEBI" id="CHEBI:57692"/>
    </ligand>
</feature>
<evidence type="ECO:0000313" key="15">
    <source>
        <dbReference type="Proteomes" id="UP000320390"/>
    </source>
</evidence>
<comment type="subcellular location">
    <subcellularLocation>
        <location evidence="11">Cytoplasm</location>
    </subcellularLocation>
</comment>
<evidence type="ECO:0000256" key="9">
    <source>
        <dbReference type="ARBA" id="ARBA00025948"/>
    </source>
</evidence>
<evidence type="ECO:0000256" key="2">
    <source>
        <dbReference type="ARBA" id="ARBA00003717"/>
    </source>
</evidence>
<dbReference type="GO" id="GO:0030488">
    <property type="term" value="P:tRNA methylation"/>
    <property type="evidence" value="ECO:0007669"/>
    <property type="project" value="TreeGrafter"/>
</dbReference>
<evidence type="ECO:0000256" key="1">
    <source>
        <dbReference type="ARBA" id="ARBA00001974"/>
    </source>
</evidence>
<dbReference type="Gene3D" id="1.10.150.570">
    <property type="entry name" value="GidA associated domain, C-terminal subdomain"/>
    <property type="match status" value="1"/>
</dbReference>
<evidence type="ECO:0000256" key="10">
    <source>
        <dbReference type="ARBA" id="ARBA00031800"/>
    </source>
</evidence>
<dbReference type="PROSITE" id="PS01280">
    <property type="entry name" value="GIDA_1"/>
    <property type="match status" value="1"/>
</dbReference>
<accession>A0A518ERG5</accession>
<gene>
    <name evidence="11 14" type="primary">mnmG</name>
    <name evidence="11" type="synonym">gidA</name>
    <name evidence="14" type="ORF">Poly30_21970</name>
</gene>
<dbReference type="AlphaFoldDB" id="A0A518ERG5"/>
<dbReference type="HAMAP" id="MF_00129">
    <property type="entry name" value="MnmG_GidA"/>
    <property type="match status" value="1"/>
</dbReference>
<dbReference type="FunFam" id="1.10.150.570:FF:000001">
    <property type="entry name" value="tRNA uridine 5-carboxymethylaminomethyl modification enzyme MnmG"/>
    <property type="match status" value="1"/>
</dbReference>
<dbReference type="InterPro" id="IPR040131">
    <property type="entry name" value="MnmG_N"/>
</dbReference>
<keyword evidence="6 11" id="KW-0819">tRNA processing</keyword>
<dbReference type="FunFam" id="3.50.50.60:FF:000002">
    <property type="entry name" value="tRNA uridine 5-carboxymethylaminomethyl modification enzyme MnmG"/>
    <property type="match status" value="1"/>
</dbReference>
<evidence type="ECO:0000256" key="8">
    <source>
        <dbReference type="ARBA" id="ARBA00023027"/>
    </source>
</evidence>
<feature type="domain" description="tRNA uridine 5-carboxymethylaminomethyl modification enzyme C-terminal subdomain" evidence="13">
    <location>
        <begin position="569"/>
        <end position="640"/>
    </location>
</feature>
<dbReference type="InterPro" id="IPR020595">
    <property type="entry name" value="MnmG-rel_CS"/>
</dbReference>
<dbReference type="InterPro" id="IPR044920">
    <property type="entry name" value="MnmG_C_subdom_sf"/>
</dbReference>
<keyword evidence="15" id="KW-1185">Reference proteome</keyword>
<keyword evidence="11" id="KW-0963">Cytoplasm</keyword>
<name>A0A518ERG5_9BACT</name>
<reference evidence="14 15" key="1">
    <citation type="submission" date="2019-02" db="EMBL/GenBank/DDBJ databases">
        <title>Deep-cultivation of Planctomycetes and their phenomic and genomic characterization uncovers novel biology.</title>
        <authorList>
            <person name="Wiegand S."/>
            <person name="Jogler M."/>
            <person name="Boedeker C."/>
            <person name="Pinto D."/>
            <person name="Vollmers J."/>
            <person name="Rivas-Marin E."/>
            <person name="Kohn T."/>
            <person name="Peeters S.H."/>
            <person name="Heuer A."/>
            <person name="Rast P."/>
            <person name="Oberbeckmann S."/>
            <person name="Bunk B."/>
            <person name="Jeske O."/>
            <person name="Meyerdierks A."/>
            <person name="Storesund J.E."/>
            <person name="Kallscheuer N."/>
            <person name="Luecker S."/>
            <person name="Lage O.M."/>
            <person name="Pohl T."/>
            <person name="Merkel B.J."/>
            <person name="Hornburger P."/>
            <person name="Mueller R.-W."/>
            <person name="Bruemmer F."/>
            <person name="Labrenz M."/>
            <person name="Spormann A.M."/>
            <person name="Op den Camp H."/>
            <person name="Overmann J."/>
            <person name="Amann R."/>
            <person name="Jetten M.S.M."/>
            <person name="Mascher T."/>
            <person name="Medema M.H."/>
            <person name="Devos D.P."/>
            <person name="Kaster A.-K."/>
            <person name="Ovreas L."/>
            <person name="Rohde M."/>
            <person name="Galperin M.Y."/>
            <person name="Jogler C."/>
        </authorList>
    </citation>
    <scope>NUCLEOTIDE SEQUENCE [LARGE SCALE GENOMIC DNA]</scope>
    <source>
        <strain evidence="14 15">Poly30</strain>
    </source>
</reference>
<dbReference type="GO" id="GO:0005829">
    <property type="term" value="C:cytosol"/>
    <property type="evidence" value="ECO:0007669"/>
    <property type="project" value="TreeGrafter"/>
</dbReference>
<dbReference type="Pfam" id="PF13932">
    <property type="entry name" value="SAM_GIDA_C"/>
    <property type="match status" value="1"/>
</dbReference>
<feature type="region of interest" description="Disordered" evidence="12">
    <location>
        <begin position="1"/>
        <end position="35"/>
    </location>
</feature>
<dbReference type="Gene3D" id="3.50.50.60">
    <property type="entry name" value="FAD/NAD(P)-binding domain"/>
    <property type="match status" value="2"/>
</dbReference>
<proteinExistence type="inferred from homology"/>
<evidence type="ECO:0000256" key="6">
    <source>
        <dbReference type="ARBA" id="ARBA00022694"/>
    </source>
</evidence>
<dbReference type="InterPro" id="IPR004416">
    <property type="entry name" value="MnmG"/>
</dbReference>
<dbReference type="InterPro" id="IPR036188">
    <property type="entry name" value="FAD/NAD-bd_sf"/>
</dbReference>
<evidence type="ECO:0000256" key="7">
    <source>
        <dbReference type="ARBA" id="ARBA00022827"/>
    </source>
</evidence>